<evidence type="ECO:0000313" key="5">
    <source>
        <dbReference type="EMBL" id="BBO80435.1"/>
    </source>
</evidence>
<evidence type="ECO:0000313" key="13">
    <source>
        <dbReference type="EMBL" id="BBO85874.1"/>
    </source>
</evidence>
<dbReference type="GO" id="GO:0016887">
    <property type="term" value="F:ATP hydrolysis activity"/>
    <property type="evidence" value="ECO:0007669"/>
    <property type="project" value="InterPro"/>
</dbReference>
<dbReference type="EMBL" id="AP021876">
    <property type="protein sequence ID" value="BBO80460.1"/>
    <property type="molecule type" value="Genomic_DNA"/>
</dbReference>
<evidence type="ECO:0000313" key="6">
    <source>
        <dbReference type="EMBL" id="BBO80460.1"/>
    </source>
</evidence>
<evidence type="ECO:0000313" key="11">
    <source>
        <dbReference type="EMBL" id="BBO84903.1"/>
    </source>
</evidence>
<evidence type="ECO:0000313" key="14">
    <source>
        <dbReference type="EMBL" id="BBO86136.1"/>
    </source>
</evidence>
<organism evidence="2 18">
    <name type="scientific">Desulfosarcina ovata subsp. sediminis</name>
    <dbReference type="NCBI Taxonomy" id="885957"/>
    <lineage>
        <taxon>Bacteria</taxon>
        <taxon>Pseudomonadati</taxon>
        <taxon>Thermodesulfobacteriota</taxon>
        <taxon>Desulfobacteria</taxon>
        <taxon>Desulfobacterales</taxon>
        <taxon>Desulfosarcinaceae</taxon>
        <taxon>Desulfosarcina</taxon>
    </lineage>
</organism>
<dbReference type="AlphaFoldDB" id="A0A5K7ZEN9"/>
<dbReference type="EMBL" id="AP021876">
    <property type="protein sequence ID" value="BBO86425.1"/>
    <property type="molecule type" value="Genomic_DNA"/>
</dbReference>
<dbReference type="Proteomes" id="UP000425960">
    <property type="component" value="Chromosome"/>
</dbReference>
<dbReference type="KEGG" id="dov:DSCO28_68400"/>
<evidence type="ECO:0000313" key="18">
    <source>
        <dbReference type="Proteomes" id="UP000425960"/>
    </source>
</evidence>
<dbReference type="KEGG" id="dov:DSCO28_54350"/>
<evidence type="ECO:0000313" key="9">
    <source>
        <dbReference type="EMBL" id="BBO83390.1"/>
    </source>
</evidence>
<dbReference type="KEGG" id="dov:DSCO28_63340"/>
<dbReference type="KEGG" id="dov:DSCO28_18320"/>
<dbReference type="KEGG" id="dov:DSCO28_39560"/>
<dbReference type="EMBL" id="AP021876">
    <property type="protein sequence ID" value="BBO81266.1"/>
    <property type="molecule type" value="Genomic_DNA"/>
</dbReference>
<dbReference type="Gene3D" id="3.40.50.300">
    <property type="entry name" value="P-loop containing nucleotide triphosphate hydrolases"/>
    <property type="match status" value="1"/>
</dbReference>
<evidence type="ECO:0000313" key="10">
    <source>
        <dbReference type="EMBL" id="BBO84869.1"/>
    </source>
</evidence>
<dbReference type="Pfam" id="PF13401">
    <property type="entry name" value="AAA_22"/>
    <property type="match status" value="1"/>
</dbReference>
<dbReference type="SUPFAM" id="SSF52540">
    <property type="entry name" value="P-loop containing nucleoside triphosphate hydrolases"/>
    <property type="match status" value="1"/>
</dbReference>
<evidence type="ECO:0000313" key="8">
    <source>
        <dbReference type="EMBL" id="BBO81565.1"/>
    </source>
</evidence>
<dbReference type="PANTHER" id="PTHR35894">
    <property type="entry name" value="GENERAL SECRETION PATHWAY PROTEIN A-RELATED"/>
    <property type="match status" value="1"/>
</dbReference>
<dbReference type="InterPro" id="IPR003593">
    <property type="entry name" value="AAA+_ATPase"/>
</dbReference>
<dbReference type="EMBL" id="AP021876">
    <property type="protein sequence ID" value="BBO86136.1"/>
    <property type="molecule type" value="Genomic_DNA"/>
</dbReference>
<dbReference type="PANTHER" id="PTHR35894:SF1">
    <property type="entry name" value="PHOSPHORIBULOKINASE _ URIDINE KINASE FAMILY"/>
    <property type="match status" value="1"/>
</dbReference>
<evidence type="ECO:0000313" key="3">
    <source>
        <dbReference type="EMBL" id="BBO79745.1"/>
    </source>
</evidence>
<evidence type="ECO:0000313" key="7">
    <source>
        <dbReference type="EMBL" id="BBO81266.1"/>
    </source>
</evidence>
<dbReference type="KEGG" id="dov:DSCO28_21310"/>
<dbReference type="EMBL" id="AP021876">
    <property type="protein sequence ID" value="BBO79906.1"/>
    <property type="molecule type" value="Genomic_DNA"/>
</dbReference>
<reference evidence="2 18" key="1">
    <citation type="submission" date="2019-11" db="EMBL/GenBank/DDBJ databases">
        <title>Comparative genomics of hydrocarbon-degrading Desulfosarcina strains.</title>
        <authorList>
            <person name="Watanabe M."/>
            <person name="Kojima H."/>
            <person name="Fukui M."/>
        </authorList>
    </citation>
    <scope>NUCLEOTIDE SEQUENCE [LARGE SCALE GENOMIC DNA]</scope>
    <source>
        <strain evidence="2 18">28bB2T</strain>
    </source>
</reference>
<dbReference type="RefSeq" id="WP_173179000.1">
    <property type="nucleotide sequence ID" value="NZ_AP021876.1"/>
</dbReference>
<dbReference type="KEGG" id="dov:DSCO28_10010"/>
<accession>A0A5K7ZEN9</accession>
<dbReference type="EMBL" id="AP021876">
    <property type="protein sequence ID" value="BBO85874.1"/>
    <property type="molecule type" value="Genomic_DNA"/>
</dbReference>
<dbReference type="InterPro" id="IPR049945">
    <property type="entry name" value="AAA_22"/>
</dbReference>
<protein>
    <recommendedName>
        <fullName evidence="1">AAA+ ATPase domain-containing protein</fullName>
    </recommendedName>
</protein>
<proteinExistence type="predicted"/>
<sequence length="272" mass="30398">MTPSNHQSLAEHFGWKFHPFADTWKMEQPFYSQRDQRIADQGMQLLQHGKSFAVSGPSGAGKSTLVQHLLASLDANYYHGLYIHYGGLQRTALLKTVGEQLGVETQTRAVPLLVKLQKHIGMMATGKHPVHPVILIDDAQLLERESLMDLCSLIVCPPKKAAAASLIIVGDDMLAKQMTLSVMTPIRTRLTVNFRIDPLDEKETEQFIDFRLRCAKAPKDLFESDALALVAAHCHGNRREIMNLGTLLLSEAYYRNEKTVSAELFTDCDLIA</sequence>
<evidence type="ECO:0000313" key="4">
    <source>
        <dbReference type="EMBL" id="BBO79906.1"/>
    </source>
</evidence>
<evidence type="ECO:0000259" key="1">
    <source>
        <dbReference type="SMART" id="SM00382"/>
    </source>
</evidence>
<dbReference type="EMBL" id="AP021876">
    <property type="protein sequence ID" value="BBO80435.1"/>
    <property type="molecule type" value="Genomic_DNA"/>
</dbReference>
<dbReference type="KEGG" id="dov:DSCO28_04720"/>
<dbReference type="KEGG" id="dov:DSCO28_03000"/>
<evidence type="ECO:0000313" key="16">
    <source>
        <dbReference type="EMBL" id="BBO86425.1"/>
    </source>
</evidence>
<dbReference type="KEGG" id="dov:DSCO28_03110"/>
<dbReference type="KEGG" id="dov:DSCO28_54690"/>
<dbReference type="KEGG" id="dov:DSCO28_67020"/>
<evidence type="ECO:0000313" key="12">
    <source>
        <dbReference type="EMBL" id="BBO85768.1"/>
    </source>
</evidence>
<evidence type="ECO:0000313" key="15">
    <source>
        <dbReference type="EMBL" id="BBO86274.1"/>
    </source>
</evidence>
<dbReference type="EMBL" id="AP021876">
    <property type="protein sequence ID" value="BBO84903.1"/>
    <property type="molecule type" value="Genomic_DNA"/>
</dbReference>
<dbReference type="InterPro" id="IPR052026">
    <property type="entry name" value="ExeA_AAA_ATPase_DNA-bind"/>
</dbReference>
<gene>
    <name evidence="2" type="ORF">DSCO28_03000</name>
    <name evidence="3" type="ORF">DSCO28_03110</name>
    <name evidence="4" type="ORF">DSCO28_04720</name>
    <name evidence="5" type="ORF">DSCO28_10010</name>
    <name evidence="6" type="ORF">DSCO28_10260</name>
    <name evidence="7" type="ORF">DSCO28_18320</name>
    <name evidence="8" type="ORF">DSCO28_21310</name>
    <name evidence="9" type="ORF">DSCO28_39560</name>
    <name evidence="10" type="ORF">DSCO28_54350</name>
    <name evidence="11" type="ORF">DSCO28_54690</name>
    <name evidence="12" type="ORF">DSCO28_63340</name>
    <name evidence="13" type="ORF">DSCO28_64400</name>
    <name evidence="14" type="ORF">DSCO28_67020</name>
    <name evidence="15" type="ORF">DSCO28_68400</name>
    <name evidence="16" type="ORF">DSCO28_69910</name>
    <name evidence="17" type="ORF">DSCO28_70120</name>
</gene>
<dbReference type="EMBL" id="AP021876">
    <property type="protein sequence ID" value="BBO86446.1"/>
    <property type="molecule type" value="Genomic_DNA"/>
</dbReference>
<dbReference type="KEGG" id="dov:DSCO28_70120"/>
<dbReference type="EMBL" id="AP021876">
    <property type="protein sequence ID" value="BBO79734.1"/>
    <property type="molecule type" value="Genomic_DNA"/>
</dbReference>
<dbReference type="EMBL" id="AP021876">
    <property type="protein sequence ID" value="BBO86274.1"/>
    <property type="molecule type" value="Genomic_DNA"/>
</dbReference>
<dbReference type="InterPro" id="IPR027417">
    <property type="entry name" value="P-loop_NTPase"/>
</dbReference>
<dbReference type="EMBL" id="AP021876">
    <property type="protein sequence ID" value="BBO81565.1"/>
    <property type="molecule type" value="Genomic_DNA"/>
</dbReference>
<dbReference type="KEGG" id="dov:DSCO28_69910"/>
<dbReference type="KEGG" id="dov:DSCO28_64400"/>
<evidence type="ECO:0000313" key="2">
    <source>
        <dbReference type="EMBL" id="BBO79734.1"/>
    </source>
</evidence>
<evidence type="ECO:0000313" key="17">
    <source>
        <dbReference type="EMBL" id="BBO86446.1"/>
    </source>
</evidence>
<dbReference type="EMBL" id="AP021876">
    <property type="protein sequence ID" value="BBO85768.1"/>
    <property type="molecule type" value="Genomic_DNA"/>
</dbReference>
<dbReference type="EMBL" id="AP021876">
    <property type="protein sequence ID" value="BBO84869.1"/>
    <property type="molecule type" value="Genomic_DNA"/>
</dbReference>
<name>A0A5K7ZEN9_9BACT</name>
<dbReference type="KEGG" id="dov:DSCO28_10260"/>
<dbReference type="EMBL" id="AP021876">
    <property type="protein sequence ID" value="BBO83390.1"/>
    <property type="molecule type" value="Genomic_DNA"/>
</dbReference>
<dbReference type="EMBL" id="AP021876">
    <property type="protein sequence ID" value="BBO79745.1"/>
    <property type="molecule type" value="Genomic_DNA"/>
</dbReference>
<feature type="domain" description="AAA+ ATPase" evidence="1">
    <location>
        <begin position="48"/>
        <end position="174"/>
    </location>
</feature>
<dbReference type="SMART" id="SM00382">
    <property type="entry name" value="AAA"/>
    <property type="match status" value="1"/>
</dbReference>